<proteinExistence type="predicted"/>
<evidence type="ECO:0008006" key="3">
    <source>
        <dbReference type="Google" id="ProtNLM"/>
    </source>
</evidence>
<evidence type="ECO:0000313" key="1">
    <source>
        <dbReference type="EMBL" id="MBY6138540.1"/>
    </source>
</evidence>
<comment type="caution">
    <text evidence="1">The sequence shown here is derived from an EMBL/GenBank/DDBJ whole genome shotgun (WGS) entry which is preliminary data.</text>
</comment>
<name>A0ABS7NBF7_9RHOB</name>
<sequence>MNEKEQAAGEKRVKELLIEPLEALGLTKPGTMRKEQFETMKKELRQMLAYMQPKSLEELREWCAAHPGGKERDRFPIALHILNQARRIEPPETGPSPLMLKVFGHPLGREAIAKGWSPELLTWLKGNREWPGNFTLSQIKAAADDPVRRLEDIEARLARGGAVSAEEAVFRDRRRAALQKCQDIADEARSQRPEVQA</sequence>
<dbReference type="EMBL" id="JAHVJA010000001">
    <property type="protein sequence ID" value="MBY6138540.1"/>
    <property type="molecule type" value="Genomic_DNA"/>
</dbReference>
<dbReference type="Proteomes" id="UP000766629">
    <property type="component" value="Unassembled WGS sequence"/>
</dbReference>
<organism evidence="1 2">
    <name type="scientific">Leisingera daeponensis</name>
    <dbReference type="NCBI Taxonomy" id="405746"/>
    <lineage>
        <taxon>Bacteria</taxon>
        <taxon>Pseudomonadati</taxon>
        <taxon>Pseudomonadota</taxon>
        <taxon>Alphaproteobacteria</taxon>
        <taxon>Rhodobacterales</taxon>
        <taxon>Roseobacteraceae</taxon>
        <taxon>Leisingera</taxon>
    </lineage>
</organism>
<dbReference type="RefSeq" id="WP_222507352.1">
    <property type="nucleotide sequence ID" value="NZ_JAHVJA010000001.1"/>
</dbReference>
<reference evidence="1 2" key="1">
    <citation type="submission" date="2021-06" db="EMBL/GenBank/DDBJ databases">
        <title>50 bacteria genomes isolated from Dapeng, Shenzhen, China.</title>
        <authorList>
            <person name="Zheng W."/>
            <person name="Yu S."/>
            <person name="Huang Y."/>
        </authorList>
    </citation>
    <scope>NUCLEOTIDE SEQUENCE [LARGE SCALE GENOMIC DNA]</scope>
    <source>
        <strain evidence="1 2">DP1N14-2</strain>
    </source>
</reference>
<gene>
    <name evidence="1" type="ORF">KUV26_03750</name>
</gene>
<protein>
    <recommendedName>
        <fullName evidence="3">DUF3102 domain-containing protein</fullName>
    </recommendedName>
</protein>
<evidence type="ECO:0000313" key="2">
    <source>
        <dbReference type="Proteomes" id="UP000766629"/>
    </source>
</evidence>
<keyword evidence="2" id="KW-1185">Reference proteome</keyword>
<accession>A0ABS7NBF7</accession>